<gene>
    <name evidence="8" type="primary">atpH</name>
    <name evidence="9" type="ORF">SAMN05421720_10533</name>
</gene>
<evidence type="ECO:0000256" key="3">
    <source>
        <dbReference type="ARBA" id="ARBA00022781"/>
    </source>
</evidence>
<evidence type="ECO:0000313" key="10">
    <source>
        <dbReference type="Proteomes" id="UP000199412"/>
    </source>
</evidence>
<dbReference type="Gene3D" id="1.10.520.20">
    <property type="entry name" value="N-terminal domain of the delta subunit of the F1F0-ATP synthase"/>
    <property type="match status" value="1"/>
</dbReference>
<dbReference type="PRINTS" id="PR00125">
    <property type="entry name" value="ATPASEDELTA"/>
</dbReference>
<dbReference type="STRING" id="69960.SAMN05421720_10533"/>
<dbReference type="GO" id="GO:0046933">
    <property type="term" value="F:proton-transporting ATP synthase activity, rotational mechanism"/>
    <property type="evidence" value="ECO:0007669"/>
    <property type="project" value="UniProtKB-UniRule"/>
</dbReference>
<evidence type="ECO:0000256" key="1">
    <source>
        <dbReference type="ARBA" id="ARBA00004370"/>
    </source>
</evidence>
<dbReference type="InterPro" id="IPR000711">
    <property type="entry name" value="ATPase_OSCP/dsu"/>
</dbReference>
<dbReference type="EMBL" id="FNAP01000005">
    <property type="protein sequence ID" value="SDE26347.1"/>
    <property type="molecule type" value="Genomic_DNA"/>
</dbReference>
<comment type="function">
    <text evidence="8">F(1)F(0) ATP synthase produces ATP from ADP in the presence of a proton or sodium gradient. F-type ATPases consist of two structural domains, F(1) containing the extramembraneous catalytic core and F(0) containing the membrane proton channel, linked together by a central stalk and a peripheral stalk. During catalysis, ATP synthesis in the catalytic domain of F(1) is coupled via a rotary mechanism of the central stalk subunits to proton translocation.</text>
</comment>
<organism evidence="9 10">
    <name type="scientific">Rhodospira trueperi</name>
    <dbReference type="NCBI Taxonomy" id="69960"/>
    <lineage>
        <taxon>Bacteria</taxon>
        <taxon>Pseudomonadati</taxon>
        <taxon>Pseudomonadota</taxon>
        <taxon>Alphaproteobacteria</taxon>
        <taxon>Rhodospirillales</taxon>
        <taxon>Rhodospirillaceae</taxon>
        <taxon>Rhodospira</taxon>
    </lineage>
</organism>
<comment type="function">
    <text evidence="8">This protein is part of the stalk that links CF(0) to CF(1). It either transmits conformational changes from CF(0) to CF(1) or is implicated in proton conduction.</text>
</comment>
<comment type="similarity">
    <text evidence="8">Belongs to the ATPase delta chain family.</text>
</comment>
<evidence type="ECO:0000256" key="6">
    <source>
        <dbReference type="ARBA" id="ARBA00023196"/>
    </source>
</evidence>
<evidence type="ECO:0000256" key="7">
    <source>
        <dbReference type="ARBA" id="ARBA00023310"/>
    </source>
</evidence>
<dbReference type="InterPro" id="IPR026015">
    <property type="entry name" value="ATP_synth_OSCP/delta_N_sf"/>
</dbReference>
<dbReference type="HAMAP" id="MF_01416">
    <property type="entry name" value="ATP_synth_delta_bact"/>
    <property type="match status" value="1"/>
</dbReference>
<reference evidence="9 10" key="1">
    <citation type="submission" date="2016-10" db="EMBL/GenBank/DDBJ databases">
        <authorList>
            <person name="de Groot N.N."/>
        </authorList>
    </citation>
    <scope>NUCLEOTIDE SEQUENCE [LARGE SCALE GENOMIC DNA]</scope>
    <source>
        <strain evidence="9 10">ATCC 700224</strain>
    </source>
</reference>
<dbReference type="AlphaFoldDB" id="A0A1G7BHH5"/>
<sequence length="186" mass="19941">MASETTRVSGLAVRYATALHDLAEESKAVDAVAADLKALQDMLADSEDLRRFIASPVMSRGDHGKGILALAERIDAAPVTRNFLGLVARKGRLSALPGMILAFQRHLARRRGEMTARVITARPLTDTQSASLAARLKQVVGNEVAIESQVDPGLLGGMVVRLGSRMVDNSLRSRLQRLSLSMKGVG</sequence>
<dbReference type="GO" id="GO:0005886">
    <property type="term" value="C:plasma membrane"/>
    <property type="evidence" value="ECO:0007669"/>
    <property type="project" value="UniProtKB-SubCell"/>
</dbReference>
<evidence type="ECO:0000256" key="5">
    <source>
        <dbReference type="ARBA" id="ARBA00023136"/>
    </source>
</evidence>
<protein>
    <recommendedName>
        <fullName evidence="8">ATP synthase subunit delta</fullName>
    </recommendedName>
    <alternativeName>
        <fullName evidence="8">ATP synthase F(1) sector subunit delta</fullName>
    </alternativeName>
    <alternativeName>
        <fullName evidence="8">F-type ATPase subunit delta</fullName>
        <shortName evidence="8">F-ATPase subunit delta</shortName>
    </alternativeName>
</protein>
<keyword evidence="3 8" id="KW-0375">Hydrogen ion transport</keyword>
<keyword evidence="6 8" id="KW-0139">CF(1)</keyword>
<name>A0A1G7BHH5_9PROT</name>
<dbReference type="Proteomes" id="UP000199412">
    <property type="component" value="Unassembled WGS sequence"/>
</dbReference>
<dbReference type="Pfam" id="PF00213">
    <property type="entry name" value="OSCP"/>
    <property type="match status" value="1"/>
</dbReference>
<dbReference type="SUPFAM" id="SSF47928">
    <property type="entry name" value="N-terminal domain of the delta subunit of the F1F0-ATP synthase"/>
    <property type="match status" value="1"/>
</dbReference>
<keyword evidence="2 8" id="KW-0813">Transport</keyword>
<keyword evidence="8" id="KW-1003">Cell membrane</keyword>
<evidence type="ECO:0000256" key="8">
    <source>
        <dbReference type="HAMAP-Rule" id="MF_01416"/>
    </source>
</evidence>
<accession>A0A1G7BHH5</accession>
<keyword evidence="7 8" id="KW-0066">ATP synthesis</keyword>
<dbReference type="NCBIfam" id="NF004406">
    <property type="entry name" value="PRK05758.3-2"/>
    <property type="match status" value="1"/>
</dbReference>
<keyword evidence="4 8" id="KW-0406">Ion transport</keyword>
<evidence type="ECO:0000256" key="2">
    <source>
        <dbReference type="ARBA" id="ARBA00022448"/>
    </source>
</evidence>
<evidence type="ECO:0000313" key="9">
    <source>
        <dbReference type="EMBL" id="SDE26347.1"/>
    </source>
</evidence>
<dbReference type="PANTHER" id="PTHR11910">
    <property type="entry name" value="ATP SYNTHASE DELTA CHAIN"/>
    <property type="match status" value="1"/>
</dbReference>
<comment type="subcellular location">
    <subcellularLocation>
        <location evidence="8">Cell membrane</location>
        <topology evidence="8">Peripheral membrane protein</topology>
    </subcellularLocation>
    <subcellularLocation>
        <location evidence="1">Membrane</location>
    </subcellularLocation>
</comment>
<evidence type="ECO:0000256" key="4">
    <source>
        <dbReference type="ARBA" id="ARBA00023065"/>
    </source>
</evidence>
<dbReference type="GO" id="GO:0045259">
    <property type="term" value="C:proton-transporting ATP synthase complex"/>
    <property type="evidence" value="ECO:0007669"/>
    <property type="project" value="UniProtKB-KW"/>
</dbReference>
<proteinExistence type="inferred from homology"/>
<dbReference type="NCBIfam" id="TIGR01145">
    <property type="entry name" value="ATP_synt_delta"/>
    <property type="match status" value="1"/>
</dbReference>
<keyword evidence="5 8" id="KW-0472">Membrane</keyword>
<keyword evidence="10" id="KW-1185">Reference proteome</keyword>
<dbReference type="RefSeq" id="WP_176793499.1">
    <property type="nucleotide sequence ID" value="NZ_FNAP01000005.1"/>
</dbReference>